<sequence length="104" mass="11406">MTTENCRRDLTAICKAADSGYLLQVIRDGSFEPLAQKDLSHWPDWPTFPVDAAHAAGCELVMLGYMIWPDTVTPDSLIGWRAVPDQQAWSAKVGTFAQLQAAGI</sequence>
<dbReference type="Proteomes" id="UP000299211">
    <property type="component" value="Unassembled WGS sequence"/>
</dbReference>
<evidence type="ECO:0000313" key="3">
    <source>
        <dbReference type="Proteomes" id="UP000299211"/>
    </source>
</evidence>
<accession>A0A4D4N5S1</accession>
<dbReference type="EMBL" id="BJHX01000002">
    <property type="protein sequence ID" value="GDY69664.1"/>
    <property type="molecule type" value="Genomic_DNA"/>
</dbReference>
<evidence type="ECO:0000313" key="4">
    <source>
        <dbReference type="Proteomes" id="UP000302139"/>
    </source>
</evidence>
<reference evidence="1 4" key="2">
    <citation type="submission" date="2019-04" db="EMBL/GenBank/DDBJ databases">
        <title>Draft genome sequences of Streptomyces avermitilis NBRC 14893.</title>
        <authorList>
            <person name="Komaki H."/>
            <person name="Tamura T."/>
            <person name="Hosoyama A."/>
        </authorList>
    </citation>
    <scope>NUCLEOTIDE SEQUENCE [LARGE SCALE GENOMIC DNA]</scope>
    <source>
        <strain evidence="1 4">NBRC 14893</strain>
    </source>
</reference>
<gene>
    <name evidence="1" type="ORF">SAV14893_090570</name>
    <name evidence="2" type="ORF">SAV31267_094030</name>
</gene>
<comment type="caution">
    <text evidence="2">The sequence shown here is derived from an EMBL/GenBank/DDBJ whole genome shotgun (WGS) entry which is preliminary data.</text>
</comment>
<dbReference type="EMBL" id="BJHY01000002">
    <property type="protein sequence ID" value="GDY79918.1"/>
    <property type="molecule type" value="Genomic_DNA"/>
</dbReference>
<name>A0A4D4N5S1_STRAX</name>
<organism evidence="2 3">
    <name type="scientific">Streptomyces avermitilis</name>
    <dbReference type="NCBI Taxonomy" id="33903"/>
    <lineage>
        <taxon>Bacteria</taxon>
        <taxon>Bacillati</taxon>
        <taxon>Actinomycetota</taxon>
        <taxon>Actinomycetes</taxon>
        <taxon>Kitasatosporales</taxon>
        <taxon>Streptomycetaceae</taxon>
        <taxon>Streptomyces</taxon>
    </lineage>
</organism>
<dbReference type="GeneID" id="41537623"/>
<dbReference type="AlphaFoldDB" id="A0A4D4N5S1"/>
<dbReference type="Proteomes" id="UP000302139">
    <property type="component" value="Unassembled WGS sequence"/>
</dbReference>
<evidence type="ECO:0000313" key="2">
    <source>
        <dbReference type="EMBL" id="GDY79918.1"/>
    </source>
</evidence>
<protein>
    <submittedName>
        <fullName evidence="2">Uncharacterized protein</fullName>
    </submittedName>
</protein>
<proteinExistence type="predicted"/>
<dbReference type="RefSeq" id="WP_010981900.1">
    <property type="nucleotide sequence ID" value="NZ_BAABTN010000135.1"/>
</dbReference>
<reference evidence="2 3" key="1">
    <citation type="submission" date="2019-04" db="EMBL/GenBank/DDBJ databases">
        <title>Draft genome sequences of Streptomyces avermitilis ATCC 31267.</title>
        <authorList>
            <person name="Komaki H."/>
            <person name="Tamura T."/>
            <person name="Hosoyama A."/>
        </authorList>
    </citation>
    <scope>NUCLEOTIDE SEQUENCE [LARGE SCALE GENOMIC DNA]</scope>
    <source>
        <strain evidence="2 3">ATCC 31267</strain>
    </source>
</reference>
<evidence type="ECO:0000313" key="1">
    <source>
        <dbReference type="EMBL" id="GDY69664.1"/>
    </source>
</evidence>